<feature type="compositionally biased region" description="Basic residues" evidence="1">
    <location>
        <begin position="105"/>
        <end position="116"/>
    </location>
</feature>
<sequence>MILVVIGIAGKIQISKLTGPLLCPLIWPSTQCLLEIAENCGKWSREPGGWKKVIPDDLGEYLRLCALSLGVLSHGPSTALSPSQTLPPLQTSLQNPKTEAIHPRSSSRRHRNRRKQIPPSLHQVRQRRVSSLARRQSARRDRLGGQETVLPIRQTPNHRNFDAYHEAPIEASIDHRIRFQGQQ</sequence>
<name>A0AAP0EIQ2_9MAGN</name>
<dbReference type="Proteomes" id="UP001419268">
    <property type="component" value="Unassembled WGS sequence"/>
</dbReference>
<protein>
    <submittedName>
        <fullName evidence="2">Uncharacterized protein</fullName>
    </submittedName>
</protein>
<keyword evidence="3" id="KW-1185">Reference proteome</keyword>
<feature type="region of interest" description="Disordered" evidence="1">
    <location>
        <begin position="77"/>
        <end position="155"/>
    </location>
</feature>
<organism evidence="2 3">
    <name type="scientific">Stephania cephalantha</name>
    <dbReference type="NCBI Taxonomy" id="152367"/>
    <lineage>
        <taxon>Eukaryota</taxon>
        <taxon>Viridiplantae</taxon>
        <taxon>Streptophyta</taxon>
        <taxon>Embryophyta</taxon>
        <taxon>Tracheophyta</taxon>
        <taxon>Spermatophyta</taxon>
        <taxon>Magnoliopsida</taxon>
        <taxon>Ranunculales</taxon>
        <taxon>Menispermaceae</taxon>
        <taxon>Menispermoideae</taxon>
        <taxon>Cissampelideae</taxon>
        <taxon>Stephania</taxon>
    </lineage>
</organism>
<evidence type="ECO:0000313" key="3">
    <source>
        <dbReference type="Proteomes" id="UP001419268"/>
    </source>
</evidence>
<proteinExistence type="predicted"/>
<evidence type="ECO:0000313" key="2">
    <source>
        <dbReference type="EMBL" id="KAK9094221.1"/>
    </source>
</evidence>
<evidence type="ECO:0000256" key="1">
    <source>
        <dbReference type="SAM" id="MobiDB-lite"/>
    </source>
</evidence>
<dbReference type="EMBL" id="JBBNAG010000011">
    <property type="protein sequence ID" value="KAK9094221.1"/>
    <property type="molecule type" value="Genomic_DNA"/>
</dbReference>
<gene>
    <name evidence="2" type="ORF">Scep_025690</name>
</gene>
<reference evidence="2 3" key="1">
    <citation type="submission" date="2024-01" db="EMBL/GenBank/DDBJ databases">
        <title>Genome assemblies of Stephania.</title>
        <authorList>
            <person name="Yang L."/>
        </authorList>
    </citation>
    <scope>NUCLEOTIDE SEQUENCE [LARGE SCALE GENOMIC DNA]</scope>
    <source>
        <strain evidence="2">JXDWG</strain>
        <tissue evidence="2">Leaf</tissue>
    </source>
</reference>
<dbReference type="AlphaFoldDB" id="A0AAP0EIQ2"/>
<comment type="caution">
    <text evidence="2">The sequence shown here is derived from an EMBL/GenBank/DDBJ whole genome shotgun (WGS) entry which is preliminary data.</text>
</comment>
<accession>A0AAP0EIQ2</accession>
<feature type="compositionally biased region" description="Polar residues" evidence="1">
    <location>
        <begin position="77"/>
        <end position="97"/>
    </location>
</feature>